<dbReference type="Proteomes" id="UP000002892">
    <property type="component" value="Chromosome"/>
</dbReference>
<dbReference type="KEGG" id="dai:Desaci_3958"/>
<dbReference type="EMBL" id="CP003639">
    <property type="protein sequence ID" value="AFM42828.1"/>
    <property type="molecule type" value="Genomic_DNA"/>
</dbReference>
<dbReference type="HOGENOM" id="CLU_1989008_0_0_9"/>
<name>I4DAK4_DESAJ</name>
<keyword evidence="2" id="KW-1185">Reference proteome</keyword>
<dbReference type="RefSeq" id="WP_014828815.1">
    <property type="nucleotide sequence ID" value="NC_018068.1"/>
</dbReference>
<sequence length="125" mass="14807">MNSNILRSKIESRVFTHKTFSNRVTLTLETPKNINTCIAAEQWLIKEGFHLVPDSSYCYGDEKDMEPLYLYYSYSRNIEETFQKYKILLNINPENMSQEQQNEFGRYIQSIYIFAISETGTIFMM</sequence>
<reference evidence="1 2" key="1">
    <citation type="journal article" date="2012" name="J. Bacteriol.">
        <title>Complete genome sequences of Desulfosporosinus orientis DSM765T, Desulfosporosinus youngiae DSM17734T, Desulfosporosinus meridiei DSM13257T, and Desulfosporosinus acidiphilus DSM22704T.</title>
        <authorList>
            <person name="Pester M."/>
            <person name="Brambilla E."/>
            <person name="Alazard D."/>
            <person name="Rattei T."/>
            <person name="Weinmaier T."/>
            <person name="Han J."/>
            <person name="Lucas S."/>
            <person name="Lapidus A."/>
            <person name="Cheng J.F."/>
            <person name="Goodwin L."/>
            <person name="Pitluck S."/>
            <person name="Peters L."/>
            <person name="Ovchinnikova G."/>
            <person name="Teshima H."/>
            <person name="Detter J.C."/>
            <person name="Han C.S."/>
            <person name="Tapia R."/>
            <person name="Land M.L."/>
            <person name="Hauser L."/>
            <person name="Kyrpides N.C."/>
            <person name="Ivanova N.N."/>
            <person name="Pagani I."/>
            <person name="Huntmann M."/>
            <person name="Wei C.L."/>
            <person name="Davenport K.W."/>
            <person name="Daligault H."/>
            <person name="Chain P.S."/>
            <person name="Chen A."/>
            <person name="Mavromatis K."/>
            <person name="Markowitz V."/>
            <person name="Szeto E."/>
            <person name="Mikhailova N."/>
            <person name="Pati A."/>
            <person name="Wagner M."/>
            <person name="Woyke T."/>
            <person name="Ollivier B."/>
            <person name="Klenk H.P."/>
            <person name="Spring S."/>
            <person name="Loy A."/>
        </authorList>
    </citation>
    <scope>NUCLEOTIDE SEQUENCE [LARGE SCALE GENOMIC DNA]</scope>
    <source>
        <strain evidence="2">DSM 22704 / JCM 16185 / SJ4</strain>
    </source>
</reference>
<protein>
    <submittedName>
        <fullName evidence="1">Uncharacterized protein</fullName>
    </submittedName>
</protein>
<gene>
    <name evidence="1" type="ordered locus">Desaci_3958</name>
</gene>
<evidence type="ECO:0000313" key="1">
    <source>
        <dbReference type="EMBL" id="AFM42828.1"/>
    </source>
</evidence>
<accession>I4DAK4</accession>
<dbReference type="AlphaFoldDB" id="I4DAK4"/>
<organism evidence="1 2">
    <name type="scientific">Desulfosporosinus acidiphilus (strain DSM 22704 / JCM 16185 / SJ4)</name>
    <dbReference type="NCBI Taxonomy" id="646529"/>
    <lineage>
        <taxon>Bacteria</taxon>
        <taxon>Bacillati</taxon>
        <taxon>Bacillota</taxon>
        <taxon>Clostridia</taxon>
        <taxon>Eubacteriales</taxon>
        <taxon>Desulfitobacteriaceae</taxon>
        <taxon>Desulfosporosinus</taxon>
    </lineage>
</organism>
<evidence type="ECO:0000313" key="2">
    <source>
        <dbReference type="Proteomes" id="UP000002892"/>
    </source>
</evidence>
<proteinExistence type="predicted"/>